<name>T0WL79_LACLC</name>
<dbReference type="EMBL" id="ATBE01000360">
    <property type="protein sequence ID" value="EQC93183.1"/>
    <property type="molecule type" value="Genomic_DNA"/>
</dbReference>
<comment type="caution">
    <text evidence="1">The sequence shown here is derived from an EMBL/GenBank/DDBJ whole genome shotgun (WGS) entry which is preliminary data.</text>
</comment>
<dbReference type="Proteomes" id="UP000015664">
    <property type="component" value="Unassembled WGS sequence"/>
</dbReference>
<evidence type="ECO:0000313" key="2">
    <source>
        <dbReference type="Proteomes" id="UP000015664"/>
    </source>
</evidence>
<organism evidence="1 2">
    <name type="scientific">Lactococcus cremoris subsp. cremoris TIFN3</name>
    <dbReference type="NCBI Taxonomy" id="1234873"/>
    <lineage>
        <taxon>Bacteria</taxon>
        <taxon>Bacillati</taxon>
        <taxon>Bacillota</taxon>
        <taxon>Bacilli</taxon>
        <taxon>Lactobacillales</taxon>
        <taxon>Streptococcaceae</taxon>
        <taxon>Lactococcus</taxon>
        <taxon>Lactococcus cremoris subsp. cremoris</taxon>
    </lineage>
</organism>
<reference evidence="1 2" key="1">
    <citation type="journal article" date="2013" name="ISME J.">
        <title>Multifactorial diversity sustains microbial community stability.</title>
        <authorList>
            <person name="Erkus O."/>
            <person name="de Jager V.C."/>
            <person name="Spus M."/>
            <person name="van Alen-Boerrigter I.J."/>
            <person name="van Rijswijck I.M."/>
            <person name="Hazelwood L."/>
            <person name="Janssen P.W."/>
            <person name="van Hijum S.A."/>
            <person name="Kleerebezem M."/>
            <person name="Smid E.J."/>
        </authorList>
    </citation>
    <scope>NUCLEOTIDE SEQUENCE [LARGE SCALE GENOMIC DNA]</scope>
    <source>
        <strain evidence="1 2">TIFN3</strain>
    </source>
</reference>
<proteinExistence type="predicted"/>
<dbReference type="AlphaFoldDB" id="T0WL79"/>
<gene>
    <name evidence="1" type="ORF">LLT3_03095</name>
</gene>
<evidence type="ECO:0000313" key="1">
    <source>
        <dbReference type="EMBL" id="EQC93183.1"/>
    </source>
</evidence>
<sequence>MTKKWAVCLSIIILVINFIPNLMQGPKVL</sequence>
<protein>
    <submittedName>
        <fullName evidence="1">Uncharacterized protein</fullName>
    </submittedName>
</protein>
<accession>T0WL79</accession>